<dbReference type="KEGG" id="aal:EP13_10705"/>
<sequence length="242" mass="27313">MQASKRGVVAALAWIVASAATASSSSPEQAISHLTPYEAVYTAYKWGDDVGEATLKLESLSNGQYSLTYSSKVSKFFLSDKRHEHSIFKIDEGALVPIEYHYTRTGTGPDKSLDVTFNKDQEGKIKVKKGDTFDYNGEFDNQIYRIDLANKLANGETQFDYSFINYRGELRSYGVEVIKREPLDLPFGQLDAVKVKLIRDSNKRETFAWFAPTLDFALVRLQQFKDGEEQGDIKLKSFDTLD</sequence>
<feature type="signal peptide" evidence="1">
    <location>
        <begin position="1"/>
        <end position="22"/>
    </location>
</feature>
<evidence type="ECO:0008006" key="4">
    <source>
        <dbReference type="Google" id="ProtNLM"/>
    </source>
</evidence>
<dbReference type="Proteomes" id="UP000056090">
    <property type="component" value="Chromosome"/>
</dbReference>
<dbReference type="OrthoDB" id="6007799at2"/>
<dbReference type="AlphaFoldDB" id="A0A075NZZ4"/>
<keyword evidence="1" id="KW-0732">Signal</keyword>
<gene>
    <name evidence="2" type="ORF">EP13_10705</name>
</gene>
<reference evidence="2 3" key="1">
    <citation type="submission" date="2014-06" db="EMBL/GenBank/DDBJ databases">
        <title>Genomes of Alteromonas australica, a world apart.</title>
        <authorList>
            <person name="Gonzaga A."/>
            <person name="Lopez-Perez M."/>
            <person name="Rodriguez-Valera F."/>
        </authorList>
    </citation>
    <scope>NUCLEOTIDE SEQUENCE [LARGE SCALE GENOMIC DNA]</scope>
    <source>
        <strain evidence="2 3">H 17</strain>
    </source>
</reference>
<dbReference type="PATRIC" id="fig|589873.4.peg.2449"/>
<keyword evidence="3" id="KW-1185">Reference proteome</keyword>
<evidence type="ECO:0000256" key="1">
    <source>
        <dbReference type="SAM" id="SignalP"/>
    </source>
</evidence>
<feature type="chain" id="PRO_5009743173" description="DUF3108 domain-containing protein" evidence="1">
    <location>
        <begin position="23"/>
        <end position="242"/>
    </location>
</feature>
<dbReference type="Pfam" id="PF11306">
    <property type="entry name" value="DUF3108"/>
    <property type="match status" value="1"/>
</dbReference>
<dbReference type="EMBL" id="CP008849">
    <property type="protein sequence ID" value="AIF99113.1"/>
    <property type="molecule type" value="Genomic_DNA"/>
</dbReference>
<protein>
    <recommendedName>
        <fullName evidence="4">DUF3108 domain-containing protein</fullName>
    </recommendedName>
</protein>
<dbReference type="InterPro" id="IPR021457">
    <property type="entry name" value="DUF3108"/>
</dbReference>
<evidence type="ECO:0000313" key="3">
    <source>
        <dbReference type="Proteomes" id="UP000056090"/>
    </source>
</evidence>
<name>A0A075NZZ4_9ALTE</name>
<organism evidence="2 3">
    <name type="scientific">Alteromonas australica</name>
    <dbReference type="NCBI Taxonomy" id="589873"/>
    <lineage>
        <taxon>Bacteria</taxon>
        <taxon>Pseudomonadati</taxon>
        <taxon>Pseudomonadota</taxon>
        <taxon>Gammaproteobacteria</taxon>
        <taxon>Alteromonadales</taxon>
        <taxon>Alteromonadaceae</taxon>
        <taxon>Alteromonas/Salinimonas group</taxon>
        <taxon>Alteromonas</taxon>
    </lineage>
</organism>
<dbReference type="eggNOG" id="ENOG5032W8D">
    <property type="taxonomic scope" value="Bacteria"/>
</dbReference>
<accession>A0A075NZZ4</accession>
<dbReference type="KEGG" id="aaus:EP12_11370"/>
<evidence type="ECO:0000313" key="2">
    <source>
        <dbReference type="EMBL" id="AIF99113.1"/>
    </source>
</evidence>
<proteinExistence type="predicted"/>